<reference evidence="1" key="1">
    <citation type="submission" date="2020-10" db="EMBL/GenBank/DDBJ databases">
        <authorList>
            <person name="Gilroy R."/>
        </authorList>
    </citation>
    <scope>NUCLEOTIDE SEQUENCE</scope>
    <source>
        <strain evidence="1">B1-15692</strain>
    </source>
</reference>
<gene>
    <name evidence="1" type="ORF">IAB99_09725</name>
</gene>
<accession>A0A9D9NC62</accession>
<dbReference type="PANTHER" id="PTHR43190:SF3">
    <property type="entry name" value="N-ACETYL-D-GLUCOSAMINE KINASE"/>
    <property type="match status" value="1"/>
</dbReference>
<reference evidence="1" key="2">
    <citation type="journal article" date="2021" name="PeerJ">
        <title>Extensive microbial diversity within the chicken gut microbiome revealed by metagenomics and culture.</title>
        <authorList>
            <person name="Gilroy R."/>
            <person name="Ravi A."/>
            <person name="Getino M."/>
            <person name="Pursley I."/>
            <person name="Horton D.L."/>
            <person name="Alikhan N.F."/>
            <person name="Baker D."/>
            <person name="Gharbi K."/>
            <person name="Hall N."/>
            <person name="Watson M."/>
            <person name="Adriaenssens E.M."/>
            <person name="Foster-Nyarko E."/>
            <person name="Jarju S."/>
            <person name="Secka A."/>
            <person name="Antonio M."/>
            <person name="Oren A."/>
            <person name="Chaudhuri R.R."/>
            <person name="La Ragione R."/>
            <person name="Hildebrand F."/>
            <person name="Pallen M.J."/>
        </authorList>
    </citation>
    <scope>NUCLEOTIDE SEQUENCE</scope>
    <source>
        <strain evidence="1">B1-15692</strain>
    </source>
</reference>
<dbReference type="InterPro" id="IPR043129">
    <property type="entry name" value="ATPase_NBD"/>
</dbReference>
<dbReference type="CDD" id="cd24079">
    <property type="entry name" value="ASKHA_NBD_PG1100-like"/>
    <property type="match status" value="1"/>
</dbReference>
<evidence type="ECO:0000313" key="1">
    <source>
        <dbReference type="EMBL" id="MBO8468019.1"/>
    </source>
</evidence>
<dbReference type="InterPro" id="IPR052519">
    <property type="entry name" value="Euk-type_GlcNAc_Kinase"/>
</dbReference>
<dbReference type="Gene3D" id="3.30.420.40">
    <property type="match status" value="2"/>
</dbReference>
<dbReference type="EMBL" id="JADIMH010000066">
    <property type="protein sequence ID" value="MBO8468019.1"/>
    <property type="molecule type" value="Genomic_DNA"/>
</dbReference>
<sequence length="297" mass="32131">MRLIIESGATKTDFCLMDGCRTERFRTAGINLATMSPDTAASRIQDALSRLDGISSGDWQNRVEEVHFYGAGLVGRDERIENIFHGIFPCSAVGMESDLTAASRALWGRNAGIAAILGTGSNSCVYDGEKVVKNVRPCGYVLGDFGSGAALGRMFLADYLQGIMPRWLSEDFHRVYSEDYASVVAAVYKGDAPARYLASFAPYIASVAKGVASDSGAPDEESRIYASSLIESNFRTFIARCLKQYDLPACGTGVTGSFACGCREFLEKAAREEGIVIAKFLPSPMDGLIKYHSDRNV</sequence>
<dbReference type="Gene3D" id="1.10.720.160">
    <property type="match status" value="1"/>
</dbReference>
<evidence type="ECO:0000313" key="2">
    <source>
        <dbReference type="Proteomes" id="UP000823660"/>
    </source>
</evidence>
<name>A0A9D9NC62_9BACT</name>
<dbReference type="Proteomes" id="UP000823660">
    <property type="component" value="Unassembled WGS sequence"/>
</dbReference>
<dbReference type="AlphaFoldDB" id="A0A9D9NC62"/>
<comment type="caution">
    <text evidence="1">The sequence shown here is derived from an EMBL/GenBank/DDBJ whole genome shotgun (WGS) entry which is preliminary data.</text>
</comment>
<organism evidence="1 2">
    <name type="scientific">Candidatus Cryptobacteroides faecipullorum</name>
    <dbReference type="NCBI Taxonomy" id="2840764"/>
    <lineage>
        <taxon>Bacteria</taxon>
        <taxon>Pseudomonadati</taxon>
        <taxon>Bacteroidota</taxon>
        <taxon>Bacteroidia</taxon>
        <taxon>Bacteroidales</taxon>
        <taxon>Candidatus Cryptobacteroides</taxon>
    </lineage>
</organism>
<protein>
    <recommendedName>
        <fullName evidence="3">N-acetylglucosamine kinase</fullName>
    </recommendedName>
</protein>
<dbReference type="PANTHER" id="PTHR43190">
    <property type="entry name" value="N-ACETYL-D-GLUCOSAMINE KINASE"/>
    <property type="match status" value="1"/>
</dbReference>
<dbReference type="SUPFAM" id="SSF53067">
    <property type="entry name" value="Actin-like ATPase domain"/>
    <property type="match status" value="2"/>
</dbReference>
<proteinExistence type="predicted"/>
<evidence type="ECO:0008006" key="3">
    <source>
        <dbReference type="Google" id="ProtNLM"/>
    </source>
</evidence>